<sequence length="1051" mass="113921">MSTVAGHSDGEGPVRPPFGDYGFTMTQSGSQRSGSVLSAARYGFSDTQRAERQLRNLGWWSTSAGPLPGSEAVVSALSRTPDPDLALHSLERLCEALGTAWPELAAKLATDTALRGRLFATLGISSAFADHLAAHPNDWRRLRTECHGSMRDVDEYTAILLEAVGARGGGVPGTPGGPIASVQGTAATSALRAAYRGLLLEIASADLATVVEPALPPTTYEQVVGALSDLAVAALRAALSVAAAERCDHESAAARWAVIAMGKCGGRELNYVSDVDVVFVAEAEEDIAPATRLAGSMMRVAGAAFFDVDAALRPEGKAGALVRSMDGHLNYYRRWAHTWEFQALLKARPVAGDGDLGARYLEAVQPLVWTAAERENFVPEVRSMRRRVEEHIPSEHTDRELKLGRGGLRDVEFAVQLLQMVHGRSDESVRTSTTLDALRALGEHGYVARADAADLGDSYRFLRILEHRLQLRRLRRTHLLPAADDTAALHGLARSTGLRSSGRKDAGDVLLAEFRRHSNRVRRLHEKLFYRPLLESVAKVPTAALRLTTDAAIDRLSALGYTSPQGALRHIEALTAGVSRRASIQGTLLPVLLDLLARTPDPDGGLLAYRKVSEALAETPWYLRLLRDEGVVVERLAMLLGTSKLVPDLLVRAPEMLRLLSDGAALVDRDPQEVAGSLRSAVSRHGDPERAVTAARSLRRHEMLRIACADLLGLLDPEAVFRALSSVWVAVLEAALDASVHDVTRRPEWSGDGVPAARIAVIGMGRLGGAELGYGSDADVMFVCEPAGHARDESTAVRFATAVVEQVRRLLGKPSLDPPLEVDIDLRPEGRSGAPVRTLDSYLSYYRRWAQVWEAQALLRARPVAGDRELGERFCREIAPIRYPQGGLDDARTREIRRMKARVDAERLPRGADPNTHTKLGRGGLADVEWTLQLLQLRHAGDFPELRTTSTVEGLRAAVQAGVLAAEDADELVSAWMSAMRARNAVMLVRGKSGDQLPKQARELTAMAAALGYPAGTDTGEVLDDYLRVTRRARAVVERMFYGESIRTSGA</sequence>
<evidence type="ECO:0000256" key="5">
    <source>
        <dbReference type="ARBA" id="ARBA00022842"/>
    </source>
</evidence>
<dbReference type="GO" id="GO:0000820">
    <property type="term" value="P:regulation of glutamine family amino acid metabolic process"/>
    <property type="evidence" value="ECO:0007669"/>
    <property type="project" value="UniProtKB-UniRule"/>
</dbReference>
<evidence type="ECO:0000259" key="10">
    <source>
        <dbReference type="Pfam" id="PF08335"/>
    </source>
</evidence>
<dbReference type="Pfam" id="PF08335">
    <property type="entry name" value="GlnD_UR_UTase"/>
    <property type="match status" value="2"/>
</dbReference>
<dbReference type="SUPFAM" id="SSF81301">
    <property type="entry name" value="Nucleotidyltransferase"/>
    <property type="match status" value="2"/>
</dbReference>
<dbReference type="NCBIfam" id="NF010707">
    <property type="entry name" value="PRK14109.1"/>
    <property type="match status" value="1"/>
</dbReference>
<evidence type="ECO:0000256" key="7">
    <source>
        <dbReference type="HAMAP-Rule" id="MF_00802"/>
    </source>
</evidence>
<feature type="domain" description="PII-uridylyltransferase/Glutamine-synthetase adenylyltransferase" evidence="10">
    <location>
        <begin position="898"/>
        <end position="1040"/>
    </location>
</feature>
<dbReference type="EC" id="2.7.7.89" evidence="7"/>
<feature type="domain" description="Glutamate-ammonia ligase adenylyltransferase repeated" evidence="9">
    <location>
        <begin position="185"/>
        <end position="362"/>
    </location>
</feature>
<keyword evidence="6 7" id="KW-0511">Multifunctional enzyme</keyword>
<dbReference type="GO" id="GO:0000287">
    <property type="term" value="F:magnesium ion binding"/>
    <property type="evidence" value="ECO:0007669"/>
    <property type="project" value="UniProtKB-UniRule"/>
</dbReference>
<dbReference type="Pfam" id="PF03710">
    <property type="entry name" value="GlnE"/>
    <property type="match status" value="2"/>
</dbReference>
<dbReference type="InterPro" id="IPR043519">
    <property type="entry name" value="NT_sf"/>
</dbReference>
<feature type="region of interest" description="Adenylyl removase" evidence="7">
    <location>
        <begin position="1"/>
        <end position="533"/>
    </location>
</feature>
<dbReference type="GO" id="GO:0008882">
    <property type="term" value="F:[glutamate-ammonia-ligase] adenylyltransferase activity"/>
    <property type="evidence" value="ECO:0007669"/>
    <property type="project" value="UniProtKB-UniRule"/>
</dbReference>
<dbReference type="AlphaFoldDB" id="A0A368VU45"/>
<proteinExistence type="inferred from homology"/>
<dbReference type="GO" id="GO:0016874">
    <property type="term" value="F:ligase activity"/>
    <property type="evidence" value="ECO:0007669"/>
    <property type="project" value="UniProtKB-KW"/>
</dbReference>
<comment type="function">
    <text evidence="7">Involved in the regulation of glutamine synthetase GlnA, a key enzyme in the process to assimilate ammonia. When cellular nitrogen levels are high, the C-terminal adenylyl transferase (AT) inactivates GlnA by covalent transfer of an adenylyl group from ATP to specific tyrosine residue of GlnA, thus reducing its activity. Conversely, when nitrogen levels are low, the N-terminal adenylyl removase (AR) activates GlnA by removing the adenylyl group by phosphorolysis, increasing its activity. The regulatory region of GlnE binds the signal transduction protein PII (GlnB) which indicates the nitrogen status of the cell.</text>
</comment>
<feature type="region of interest" description="Disordered" evidence="8">
    <location>
        <begin position="1"/>
        <end position="20"/>
    </location>
</feature>
<dbReference type="GO" id="GO:0047388">
    <property type="term" value="F:[glutamine synthetase]-adenylyl-L-tyrosine phosphorylase activity"/>
    <property type="evidence" value="ECO:0007669"/>
    <property type="project" value="UniProtKB-EC"/>
</dbReference>
<dbReference type="InterPro" id="IPR023057">
    <property type="entry name" value="GlnE"/>
</dbReference>
<evidence type="ECO:0000259" key="9">
    <source>
        <dbReference type="Pfam" id="PF03710"/>
    </source>
</evidence>
<comment type="caution">
    <text evidence="11">The sequence shown here is derived from an EMBL/GenBank/DDBJ whole genome shotgun (WGS) entry which is preliminary data.</text>
</comment>
<dbReference type="InterPro" id="IPR005190">
    <property type="entry name" value="GlnE_rpt_dom"/>
</dbReference>
<evidence type="ECO:0000313" key="12">
    <source>
        <dbReference type="Proteomes" id="UP000253495"/>
    </source>
</evidence>
<evidence type="ECO:0000256" key="6">
    <source>
        <dbReference type="ARBA" id="ARBA00023268"/>
    </source>
</evidence>
<dbReference type="CDD" id="cd05401">
    <property type="entry name" value="NT_GlnE_GlnD_like"/>
    <property type="match status" value="2"/>
</dbReference>
<protein>
    <recommendedName>
        <fullName evidence="7">Bifunctional glutamine synthetase adenylyltransferase/adenylyl-removing enzyme</fullName>
    </recommendedName>
    <alternativeName>
        <fullName evidence="7">ATP:glutamine synthetase adenylyltransferase</fullName>
    </alternativeName>
    <alternativeName>
        <fullName evidence="7">ATase</fullName>
    </alternativeName>
    <domain>
        <recommendedName>
            <fullName evidence="7">Glutamine synthetase adenylyl-L-tyrosine phosphorylase</fullName>
            <ecNumber evidence="7">2.7.7.89</ecNumber>
        </recommendedName>
        <alternativeName>
            <fullName evidence="7">Adenylyl removase</fullName>
            <shortName evidence="7">AR</shortName>
            <shortName evidence="7">AT-N</shortName>
        </alternativeName>
    </domain>
    <domain>
        <recommendedName>
            <fullName evidence="7">Glutamine synthetase adenylyl transferase</fullName>
            <ecNumber evidence="7">2.7.7.42</ecNumber>
        </recommendedName>
        <alternativeName>
            <fullName evidence="7">Adenylyl transferase</fullName>
            <shortName evidence="7">AT</shortName>
            <shortName evidence="7">AT-C</shortName>
        </alternativeName>
    </domain>
</protein>
<dbReference type="PANTHER" id="PTHR30621">
    <property type="entry name" value="GLUTAMINE SYNTHETASE ADENYLYLTRANSFERASE"/>
    <property type="match status" value="1"/>
</dbReference>
<comment type="catalytic activity">
    <reaction evidence="7">
        <text>[glutamine synthetase]-O(4)-(5'-adenylyl)-L-tyrosine + phosphate = [glutamine synthetase]-L-tyrosine + ADP</text>
        <dbReference type="Rhea" id="RHEA:43716"/>
        <dbReference type="Rhea" id="RHEA-COMP:10660"/>
        <dbReference type="Rhea" id="RHEA-COMP:10661"/>
        <dbReference type="ChEBI" id="CHEBI:43474"/>
        <dbReference type="ChEBI" id="CHEBI:46858"/>
        <dbReference type="ChEBI" id="CHEBI:83624"/>
        <dbReference type="ChEBI" id="CHEBI:456216"/>
        <dbReference type="EC" id="2.7.7.89"/>
    </reaction>
</comment>
<dbReference type="EC" id="2.7.7.42" evidence="7"/>
<keyword evidence="4 7" id="KW-0067">ATP-binding</keyword>
<dbReference type="SUPFAM" id="SSF81593">
    <property type="entry name" value="Nucleotidyltransferase substrate binding subunit/domain"/>
    <property type="match status" value="2"/>
</dbReference>
<feature type="domain" description="PII-uridylyltransferase/Glutamine-synthetase adenylyltransferase" evidence="10">
    <location>
        <begin position="382"/>
        <end position="529"/>
    </location>
</feature>
<dbReference type="HAMAP" id="MF_00802">
    <property type="entry name" value="GlnE"/>
    <property type="match status" value="1"/>
</dbReference>
<dbReference type="InterPro" id="IPR013546">
    <property type="entry name" value="PII_UdlTrfase/GS_AdlTrfase"/>
</dbReference>
<evidence type="ECO:0000313" key="11">
    <source>
        <dbReference type="EMBL" id="RCW44097.1"/>
    </source>
</evidence>
<keyword evidence="3 7" id="KW-0547">Nucleotide-binding</keyword>
<dbReference type="GO" id="GO:0005524">
    <property type="term" value="F:ATP binding"/>
    <property type="evidence" value="ECO:0007669"/>
    <property type="project" value="UniProtKB-UniRule"/>
</dbReference>
<keyword evidence="11" id="KW-0436">Ligase</keyword>
<dbReference type="GO" id="GO:0005829">
    <property type="term" value="C:cytosol"/>
    <property type="evidence" value="ECO:0007669"/>
    <property type="project" value="TreeGrafter"/>
</dbReference>
<keyword evidence="1 7" id="KW-0808">Transferase</keyword>
<gene>
    <name evidence="7" type="primary">glnE</name>
    <name evidence="11" type="ORF">DFQ14_105242</name>
</gene>
<evidence type="ECO:0000256" key="8">
    <source>
        <dbReference type="SAM" id="MobiDB-lite"/>
    </source>
</evidence>
<evidence type="ECO:0000256" key="1">
    <source>
        <dbReference type="ARBA" id="ARBA00022679"/>
    </source>
</evidence>
<comment type="cofactor">
    <cofactor evidence="7">
        <name>Mg(2+)</name>
        <dbReference type="ChEBI" id="CHEBI:18420"/>
    </cofactor>
</comment>
<keyword evidence="12" id="KW-1185">Reference proteome</keyword>
<dbReference type="EMBL" id="QPJC01000005">
    <property type="protein sequence ID" value="RCW44097.1"/>
    <property type="molecule type" value="Genomic_DNA"/>
</dbReference>
<feature type="domain" description="Glutamate-ammonia ligase adenylyltransferase repeated" evidence="9">
    <location>
        <begin position="634"/>
        <end position="875"/>
    </location>
</feature>
<reference evidence="11 12" key="1">
    <citation type="submission" date="2018-07" db="EMBL/GenBank/DDBJ databases">
        <title>Genomic Encyclopedia of Type Strains, Phase III (KMG-III): the genomes of soil and plant-associated and newly described type strains.</title>
        <authorList>
            <person name="Whitman W."/>
        </authorList>
    </citation>
    <scope>NUCLEOTIDE SEQUENCE [LARGE SCALE GENOMIC DNA]</scope>
    <source>
        <strain evidence="11 12">CECT 8575</strain>
    </source>
</reference>
<comment type="catalytic activity">
    <reaction evidence="7">
        <text>[glutamine synthetase]-L-tyrosine + ATP = [glutamine synthetase]-O(4)-(5'-adenylyl)-L-tyrosine + diphosphate</text>
        <dbReference type="Rhea" id="RHEA:18589"/>
        <dbReference type="Rhea" id="RHEA-COMP:10660"/>
        <dbReference type="Rhea" id="RHEA-COMP:10661"/>
        <dbReference type="ChEBI" id="CHEBI:30616"/>
        <dbReference type="ChEBI" id="CHEBI:33019"/>
        <dbReference type="ChEBI" id="CHEBI:46858"/>
        <dbReference type="ChEBI" id="CHEBI:83624"/>
        <dbReference type="EC" id="2.7.7.42"/>
    </reaction>
</comment>
<evidence type="ECO:0000256" key="4">
    <source>
        <dbReference type="ARBA" id="ARBA00022840"/>
    </source>
</evidence>
<dbReference type="PANTHER" id="PTHR30621:SF0">
    <property type="entry name" value="BIFUNCTIONAL GLUTAMINE SYNTHETASE ADENYLYLTRANSFERASE_ADENYLYL-REMOVING ENZYME"/>
    <property type="match status" value="1"/>
</dbReference>
<accession>A0A368VU45</accession>
<dbReference type="Gene3D" id="3.30.460.10">
    <property type="entry name" value="Beta Polymerase, domain 2"/>
    <property type="match status" value="2"/>
</dbReference>
<evidence type="ECO:0000256" key="2">
    <source>
        <dbReference type="ARBA" id="ARBA00022695"/>
    </source>
</evidence>
<keyword evidence="2 7" id="KW-0548">Nucleotidyltransferase</keyword>
<dbReference type="Gene3D" id="1.20.120.330">
    <property type="entry name" value="Nucleotidyltransferases domain 2"/>
    <property type="match status" value="2"/>
</dbReference>
<dbReference type="Proteomes" id="UP000253495">
    <property type="component" value="Unassembled WGS sequence"/>
</dbReference>
<name>A0A368VU45_9ACTN</name>
<evidence type="ECO:0000256" key="3">
    <source>
        <dbReference type="ARBA" id="ARBA00022741"/>
    </source>
</evidence>
<feature type="region of interest" description="Adenylyl transferase" evidence="7">
    <location>
        <begin position="541"/>
        <end position="1051"/>
    </location>
</feature>
<comment type="similarity">
    <text evidence="7">Belongs to the GlnE family.</text>
</comment>
<organism evidence="11 12">
    <name type="scientific">Halopolyspora algeriensis</name>
    <dbReference type="NCBI Taxonomy" id="1500506"/>
    <lineage>
        <taxon>Bacteria</taxon>
        <taxon>Bacillati</taxon>
        <taxon>Actinomycetota</taxon>
        <taxon>Actinomycetes</taxon>
        <taxon>Actinomycetes incertae sedis</taxon>
        <taxon>Halopolyspora</taxon>
    </lineage>
</organism>
<keyword evidence="5 7" id="KW-0460">Magnesium</keyword>